<name>A0ABU3PEW1_9BURK</name>
<evidence type="ECO:0000313" key="2">
    <source>
        <dbReference type="Proteomes" id="UP001246372"/>
    </source>
</evidence>
<organism evidence="1 2">
    <name type="scientific">Roseateles aquae</name>
    <dbReference type="NCBI Taxonomy" id="3077235"/>
    <lineage>
        <taxon>Bacteria</taxon>
        <taxon>Pseudomonadati</taxon>
        <taxon>Pseudomonadota</taxon>
        <taxon>Betaproteobacteria</taxon>
        <taxon>Burkholderiales</taxon>
        <taxon>Sphaerotilaceae</taxon>
        <taxon>Roseateles</taxon>
    </lineage>
</organism>
<comment type="caution">
    <text evidence="1">The sequence shown here is derived from an EMBL/GenBank/DDBJ whole genome shotgun (WGS) entry which is preliminary data.</text>
</comment>
<dbReference type="Pfam" id="PF13289">
    <property type="entry name" value="SIR2_2"/>
    <property type="match status" value="1"/>
</dbReference>
<dbReference type="RefSeq" id="WP_315651019.1">
    <property type="nucleotide sequence ID" value="NZ_JAVXZY010000005.1"/>
</dbReference>
<reference evidence="1" key="1">
    <citation type="submission" date="2023-09" db="EMBL/GenBank/DDBJ databases">
        <title>Paucibacter sp. APW11 Genome sequencing and assembly.</title>
        <authorList>
            <person name="Kim I."/>
        </authorList>
    </citation>
    <scope>NUCLEOTIDE SEQUENCE</scope>
    <source>
        <strain evidence="1">APW11</strain>
    </source>
</reference>
<accession>A0ABU3PEW1</accession>
<sequence length="473" mass="53456">MNYKQYQDEVTADVAKVLGDAECQPILFIGSGFSKRYARGPNWEELLTTLAKNCPLIEKDFAYYKQAYNGDLKKIGSVFTDIYREWAWGSGKEHFPAEYFTSAVPADIFIKYMISQLLTGLGPDAKGSYGSEELDAEIDALKSISAHAIITTNYDQVIEPLFQEYEPVVGQQIMRKGYLAIGEIFKIHGCRTIPLSIVVNEADYQRFDEDHKYLSAKLLTYFIEHPLIFIGYRADDPNIKAILHDVYRMVRASTADTVPNIYILQWDENITESSYPAREYVISVAPDINLRIKSISANSFEWVFRAFGQAGSLEKINTKLLRALMARSIDLIRSDIPKKHVEINFQQLEHAVESGENFAKIFGVTSLSDPSKVNLDYKYAISGVAQELGFDHWHPVRVMIGKIAEDTGFDITSTDNRYHIAYKLGHKSDQLTHKYTEAAVDLFRRFQMGEPLQLDTGAVEVDKTLVSNVAASG</sequence>
<dbReference type="EMBL" id="JAVXZY010000005">
    <property type="protein sequence ID" value="MDT9000436.1"/>
    <property type="molecule type" value="Genomic_DNA"/>
</dbReference>
<dbReference type="Proteomes" id="UP001246372">
    <property type="component" value="Unassembled WGS sequence"/>
</dbReference>
<gene>
    <name evidence="1" type="ORF">RQP53_14265</name>
</gene>
<protein>
    <submittedName>
        <fullName evidence="1">SIR2 family protein</fullName>
    </submittedName>
</protein>
<evidence type="ECO:0000313" key="1">
    <source>
        <dbReference type="EMBL" id="MDT9000436.1"/>
    </source>
</evidence>
<proteinExistence type="predicted"/>
<keyword evidence="2" id="KW-1185">Reference proteome</keyword>